<protein>
    <submittedName>
        <fullName evidence="3">Putative sieve element occlusion</fullName>
    </submittedName>
</protein>
<name>A0A2P6QQ28_ROSCH</name>
<feature type="domain" description="Sieve element occlusion N-terminal" evidence="1">
    <location>
        <begin position="34"/>
        <end position="304"/>
    </location>
</feature>
<gene>
    <name evidence="3" type="ORF">RchiOBHm_Chr4g0389791</name>
</gene>
<sequence length="682" mass="77781">MLGLAHNVATKVASVVHTTQKTIAGELSLFSMPDKKILEEIYTTHVHADESFDDDSLFVIVENILKRATQNVDKIVQGTQVHVDNIEEKNPKASFSVPLCTLKRISCEMQCKPPGDEIAHNTTVAILNKLSEYSWEAKASLTLAAFAMEYGEFWLLAQLRESDNLAKSIAILKRVPVLLKPSELHKRRQSILELNNLIKAILQVIECIDQFNKYSTYDPKDVPDLSIALDHIPVDVYWVIITVVACATKITILTSDEDKEFDLAPYSQKIHYVLNKLTSQQRGCRKQIEEAETYRRITKLFRTPTEIMEVFKGLIFTKDNVQPLIDGSTKQTVKIDILRRNNLLLFISTLDVSDDDISILKPIHEFTKRDNQYKIVWIPIVEQWTDDLRKKFDILKNKMPWFTVQYSGPIAGIKFIKEEWNFKGKPTVVVMNPQGKVEHPNALHIIRVWGVKAFPFTKTTEEELSHSHAGKWVGSVVEGTHPSVHTWIKEDKYIFFYGGKDNEWIQQFTKKATALANDPIFKEAKIHLELVCVGKGSRGEDDHGVLGRFWTSVESLFFTKGHKQVESVNQEIQKLLSYKNESGWAVLSKGSTVLVTGHGVSVLKVVEDFEKWKDHVKEKGFEFCFKAYHEKISQASRPCCRLDIPGSNGKVPESMRCPDCHRNMETFISYKCCHIDGPTAHH</sequence>
<dbReference type="Pfam" id="PF14577">
    <property type="entry name" value="SEO_C"/>
    <property type="match status" value="2"/>
</dbReference>
<reference evidence="3 4" key="1">
    <citation type="journal article" date="2018" name="Nat. Genet.">
        <title>The Rosa genome provides new insights in the design of modern roses.</title>
        <authorList>
            <person name="Bendahmane M."/>
        </authorList>
    </citation>
    <scope>NUCLEOTIDE SEQUENCE [LARGE SCALE GENOMIC DNA]</scope>
    <source>
        <strain evidence="4">cv. Old Blush</strain>
    </source>
</reference>
<comment type="caution">
    <text evidence="3">The sequence shown here is derived from an EMBL/GenBank/DDBJ whole genome shotgun (WGS) entry which is preliminary data.</text>
</comment>
<dbReference type="InterPro" id="IPR027942">
    <property type="entry name" value="SEO_N"/>
</dbReference>
<organism evidence="3 4">
    <name type="scientific">Rosa chinensis</name>
    <name type="common">China rose</name>
    <dbReference type="NCBI Taxonomy" id="74649"/>
    <lineage>
        <taxon>Eukaryota</taxon>
        <taxon>Viridiplantae</taxon>
        <taxon>Streptophyta</taxon>
        <taxon>Embryophyta</taxon>
        <taxon>Tracheophyta</taxon>
        <taxon>Spermatophyta</taxon>
        <taxon>Magnoliopsida</taxon>
        <taxon>eudicotyledons</taxon>
        <taxon>Gunneridae</taxon>
        <taxon>Pentapetalae</taxon>
        <taxon>rosids</taxon>
        <taxon>fabids</taxon>
        <taxon>Rosales</taxon>
        <taxon>Rosaceae</taxon>
        <taxon>Rosoideae</taxon>
        <taxon>Rosoideae incertae sedis</taxon>
        <taxon>Rosa</taxon>
    </lineage>
</organism>
<dbReference type="InterPro" id="IPR039299">
    <property type="entry name" value="SEOA"/>
</dbReference>
<feature type="domain" description="Sieve element occlusion C-terminal" evidence="2">
    <location>
        <begin position="549"/>
        <end position="674"/>
    </location>
</feature>
<dbReference type="EMBL" id="PDCK01000042">
    <property type="protein sequence ID" value="PRQ36289.1"/>
    <property type="molecule type" value="Genomic_DNA"/>
</dbReference>
<keyword evidence="4" id="KW-1185">Reference proteome</keyword>
<evidence type="ECO:0000313" key="3">
    <source>
        <dbReference type="EMBL" id="PRQ36289.1"/>
    </source>
</evidence>
<dbReference type="STRING" id="74649.A0A2P6QQ28"/>
<dbReference type="InterPro" id="IPR027944">
    <property type="entry name" value="SEO_C"/>
</dbReference>
<dbReference type="Pfam" id="PF14576">
    <property type="entry name" value="SEO_N"/>
    <property type="match status" value="1"/>
</dbReference>
<dbReference type="AlphaFoldDB" id="A0A2P6QQ28"/>
<dbReference type="OrthoDB" id="1478893at2759"/>
<evidence type="ECO:0000259" key="2">
    <source>
        <dbReference type="Pfam" id="PF14577"/>
    </source>
</evidence>
<evidence type="ECO:0000259" key="1">
    <source>
        <dbReference type="Pfam" id="PF14576"/>
    </source>
</evidence>
<dbReference type="Gramene" id="PRQ36289">
    <property type="protein sequence ID" value="PRQ36289"/>
    <property type="gene ID" value="RchiOBHm_Chr4g0389791"/>
</dbReference>
<dbReference type="PANTHER" id="PTHR33232">
    <property type="entry name" value="PROTEIN SIEVE ELEMENT OCCLUSION B-LIKE"/>
    <property type="match status" value="1"/>
</dbReference>
<dbReference type="PANTHER" id="PTHR33232:SF18">
    <property type="entry name" value="PROTEIN SIEVE ELEMENT OCCLUSION B-LIKE"/>
    <property type="match status" value="1"/>
</dbReference>
<accession>A0A2P6QQ28</accession>
<dbReference type="GO" id="GO:0010088">
    <property type="term" value="P:phloem development"/>
    <property type="evidence" value="ECO:0007669"/>
    <property type="project" value="InterPro"/>
</dbReference>
<proteinExistence type="predicted"/>
<dbReference type="Proteomes" id="UP000238479">
    <property type="component" value="Chromosome 4"/>
</dbReference>
<feature type="domain" description="Sieve element occlusion C-terminal" evidence="2">
    <location>
        <begin position="476"/>
        <end position="540"/>
    </location>
</feature>
<evidence type="ECO:0000313" key="4">
    <source>
        <dbReference type="Proteomes" id="UP000238479"/>
    </source>
</evidence>
<dbReference type="OMA" id="CFKAYHE"/>